<keyword evidence="1" id="KW-0479">Metal-binding</keyword>
<protein>
    <submittedName>
        <fullName evidence="5">Unannotated protein</fullName>
    </submittedName>
</protein>
<keyword evidence="2" id="KW-0378">Hydrolase</keyword>
<accession>A0A6J6RY70</accession>
<dbReference type="InterPro" id="IPR036005">
    <property type="entry name" value="Creatinase/aminopeptidase-like"/>
</dbReference>
<gene>
    <name evidence="5" type="ORF">UFOPK2782_00104</name>
    <name evidence="6" type="ORF">UFOPK3828_00300</name>
</gene>
<dbReference type="InterPro" id="IPR050659">
    <property type="entry name" value="Peptidase_M24B"/>
</dbReference>
<dbReference type="SUPFAM" id="SSF53092">
    <property type="entry name" value="Creatinase/prolidase N-terminal domain"/>
    <property type="match status" value="1"/>
</dbReference>
<organism evidence="5">
    <name type="scientific">freshwater metagenome</name>
    <dbReference type="NCBI Taxonomy" id="449393"/>
    <lineage>
        <taxon>unclassified sequences</taxon>
        <taxon>metagenomes</taxon>
        <taxon>ecological metagenomes</taxon>
    </lineage>
</organism>
<dbReference type="InterPro" id="IPR001131">
    <property type="entry name" value="Peptidase_M24B_aminopep-P_CS"/>
</dbReference>
<reference evidence="5" key="1">
    <citation type="submission" date="2020-05" db="EMBL/GenBank/DDBJ databases">
        <authorList>
            <person name="Chiriac C."/>
            <person name="Salcher M."/>
            <person name="Ghai R."/>
            <person name="Kavagutti S V."/>
        </authorList>
    </citation>
    <scope>NUCLEOTIDE SEQUENCE</scope>
</reference>
<dbReference type="PANTHER" id="PTHR46112:SF2">
    <property type="entry name" value="XAA-PRO AMINOPEPTIDASE P-RELATED"/>
    <property type="match status" value="1"/>
</dbReference>
<dbReference type="PROSITE" id="PS00491">
    <property type="entry name" value="PROLINE_PEPTIDASE"/>
    <property type="match status" value="1"/>
</dbReference>
<name>A0A6J6RY70_9ZZZZ</name>
<dbReference type="EMBL" id="CAFBNP010000033">
    <property type="protein sequence ID" value="CAB4949587.1"/>
    <property type="molecule type" value="Genomic_DNA"/>
</dbReference>
<dbReference type="Gene3D" id="3.90.230.10">
    <property type="entry name" value="Creatinase/methionine aminopeptidase superfamily"/>
    <property type="match status" value="1"/>
</dbReference>
<dbReference type="Gene3D" id="3.40.350.10">
    <property type="entry name" value="Creatinase/prolidase N-terminal domain"/>
    <property type="match status" value="1"/>
</dbReference>
<evidence type="ECO:0000259" key="4">
    <source>
        <dbReference type="Pfam" id="PF01321"/>
    </source>
</evidence>
<evidence type="ECO:0000256" key="1">
    <source>
        <dbReference type="ARBA" id="ARBA00022723"/>
    </source>
</evidence>
<dbReference type="Pfam" id="PF00557">
    <property type="entry name" value="Peptidase_M24"/>
    <property type="match status" value="1"/>
</dbReference>
<dbReference type="SUPFAM" id="SSF55920">
    <property type="entry name" value="Creatinase/aminopeptidase"/>
    <property type="match status" value="1"/>
</dbReference>
<sequence length="377" mass="41849">MFNYKERREKLYALMEAEGVDLVFLPKHTADLDYLTGTERRVVTFGNVQYTHHWVAGAFIHPKHDPKFVLPRMIVEFDSPNGVDPNTTTVSELDDAHAKFKKVAESFGKVNKIAVSARTWGETIMHIMQVFPDATIVNAEELVNKLRRIKSAQEIAEMTKACYLVDDVLAQVEGRVNIGVTELDLKTEVNFQMNERGSKTESFDTAVWSMGPKNNRDASDRRSSNPIVGGMGVSFDFGSVINGYCADFGRTVFVGDPSGEYQKVYELVMAAQAAGIAAVAPGVPASQVHKATRDVIVEGGYGDWFRHRTGHCIGLDVHEFPFISEEDHTPLEVGMTFTIEPSVFWPGKVGVRVEDIIVVEETGGRKINQHPTDLVAN</sequence>
<feature type="domain" description="Creatinase N-terminal" evidence="4">
    <location>
        <begin position="7"/>
        <end position="149"/>
    </location>
</feature>
<evidence type="ECO:0000256" key="2">
    <source>
        <dbReference type="ARBA" id="ARBA00022801"/>
    </source>
</evidence>
<evidence type="ECO:0000259" key="3">
    <source>
        <dbReference type="Pfam" id="PF00557"/>
    </source>
</evidence>
<evidence type="ECO:0000313" key="5">
    <source>
        <dbReference type="EMBL" id="CAB4727524.1"/>
    </source>
</evidence>
<dbReference type="EMBL" id="CAEZYS010000006">
    <property type="protein sequence ID" value="CAB4727524.1"/>
    <property type="molecule type" value="Genomic_DNA"/>
</dbReference>
<dbReference type="AlphaFoldDB" id="A0A6J6RY70"/>
<dbReference type="GO" id="GO:0046872">
    <property type="term" value="F:metal ion binding"/>
    <property type="evidence" value="ECO:0007669"/>
    <property type="project" value="UniProtKB-KW"/>
</dbReference>
<proteinExistence type="predicted"/>
<evidence type="ECO:0000313" key="6">
    <source>
        <dbReference type="EMBL" id="CAB4949587.1"/>
    </source>
</evidence>
<dbReference type="InterPro" id="IPR000587">
    <property type="entry name" value="Creatinase_N"/>
</dbReference>
<dbReference type="InterPro" id="IPR029149">
    <property type="entry name" value="Creatin/AminoP/Spt16_N"/>
</dbReference>
<dbReference type="InterPro" id="IPR000994">
    <property type="entry name" value="Pept_M24"/>
</dbReference>
<feature type="domain" description="Peptidase M24" evidence="3">
    <location>
        <begin position="157"/>
        <end position="361"/>
    </location>
</feature>
<dbReference type="Pfam" id="PF01321">
    <property type="entry name" value="Creatinase_N"/>
    <property type="match status" value="1"/>
</dbReference>
<dbReference type="GO" id="GO:0016787">
    <property type="term" value="F:hydrolase activity"/>
    <property type="evidence" value="ECO:0007669"/>
    <property type="project" value="UniProtKB-KW"/>
</dbReference>
<dbReference type="PANTHER" id="PTHR46112">
    <property type="entry name" value="AMINOPEPTIDASE"/>
    <property type="match status" value="1"/>
</dbReference>